<name>A0AAE0A5X6_9ROSI</name>
<protein>
    <recommendedName>
        <fullName evidence="4">C2H2-type domain-containing protein</fullName>
    </recommendedName>
</protein>
<evidence type="ECO:0000256" key="1">
    <source>
        <dbReference type="SAM" id="MobiDB-lite"/>
    </source>
</evidence>
<evidence type="ECO:0008006" key="4">
    <source>
        <dbReference type="Google" id="ProtNLM"/>
    </source>
</evidence>
<accession>A0AAE0A5X6</accession>
<evidence type="ECO:0000313" key="3">
    <source>
        <dbReference type="Proteomes" id="UP001281410"/>
    </source>
</evidence>
<dbReference type="Proteomes" id="UP001281410">
    <property type="component" value="Unassembled WGS sequence"/>
</dbReference>
<feature type="compositionally biased region" description="Polar residues" evidence="1">
    <location>
        <begin position="35"/>
        <end position="45"/>
    </location>
</feature>
<reference evidence="2" key="1">
    <citation type="journal article" date="2023" name="Plant J.">
        <title>Genome sequences and population genomics provide insights into the demographic history, inbreeding, and mutation load of two 'living fossil' tree species of Dipteronia.</title>
        <authorList>
            <person name="Feng Y."/>
            <person name="Comes H.P."/>
            <person name="Chen J."/>
            <person name="Zhu S."/>
            <person name="Lu R."/>
            <person name="Zhang X."/>
            <person name="Li P."/>
            <person name="Qiu J."/>
            <person name="Olsen K.M."/>
            <person name="Qiu Y."/>
        </authorList>
    </citation>
    <scope>NUCLEOTIDE SEQUENCE</scope>
    <source>
        <strain evidence="2">NBL</strain>
    </source>
</reference>
<comment type="caution">
    <text evidence="2">The sequence shown here is derived from an EMBL/GenBank/DDBJ whole genome shotgun (WGS) entry which is preliminary data.</text>
</comment>
<feature type="compositionally biased region" description="Basic residues" evidence="1">
    <location>
        <begin position="24"/>
        <end position="33"/>
    </location>
</feature>
<proteinExistence type="predicted"/>
<gene>
    <name evidence="2" type="ORF">Dsin_023986</name>
</gene>
<sequence>MGMYKYKLCLRTFSGGRALGGHMTAHRAARPLRPKTTNQQQQHSTGGELEEDLHVSHDALKQGRLVP</sequence>
<dbReference type="AlphaFoldDB" id="A0AAE0A5X6"/>
<feature type="region of interest" description="Disordered" evidence="1">
    <location>
        <begin position="22"/>
        <end position="67"/>
    </location>
</feature>
<keyword evidence="3" id="KW-1185">Reference proteome</keyword>
<evidence type="ECO:0000313" key="2">
    <source>
        <dbReference type="EMBL" id="KAK3200571.1"/>
    </source>
</evidence>
<organism evidence="2 3">
    <name type="scientific">Dipteronia sinensis</name>
    <dbReference type="NCBI Taxonomy" id="43782"/>
    <lineage>
        <taxon>Eukaryota</taxon>
        <taxon>Viridiplantae</taxon>
        <taxon>Streptophyta</taxon>
        <taxon>Embryophyta</taxon>
        <taxon>Tracheophyta</taxon>
        <taxon>Spermatophyta</taxon>
        <taxon>Magnoliopsida</taxon>
        <taxon>eudicotyledons</taxon>
        <taxon>Gunneridae</taxon>
        <taxon>Pentapetalae</taxon>
        <taxon>rosids</taxon>
        <taxon>malvids</taxon>
        <taxon>Sapindales</taxon>
        <taxon>Sapindaceae</taxon>
        <taxon>Hippocastanoideae</taxon>
        <taxon>Acereae</taxon>
        <taxon>Dipteronia</taxon>
    </lineage>
</organism>
<dbReference type="EMBL" id="JANJYJ010000007">
    <property type="protein sequence ID" value="KAK3200571.1"/>
    <property type="molecule type" value="Genomic_DNA"/>
</dbReference>
<feature type="compositionally biased region" description="Basic and acidic residues" evidence="1">
    <location>
        <begin position="52"/>
        <end position="61"/>
    </location>
</feature>